<dbReference type="EMBL" id="JADBEF010000001">
    <property type="protein sequence ID" value="MBE1559770.1"/>
    <property type="molecule type" value="Genomic_DNA"/>
</dbReference>
<organism evidence="1 2">
    <name type="scientific">Nonomuraea africana</name>
    <dbReference type="NCBI Taxonomy" id="46171"/>
    <lineage>
        <taxon>Bacteria</taxon>
        <taxon>Bacillati</taxon>
        <taxon>Actinomycetota</taxon>
        <taxon>Actinomycetes</taxon>
        <taxon>Streptosporangiales</taxon>
        <taxon>Streptosporangiaceae</taxon>
        <taxon>Nonomuraea</taxon>
    </lineage>
</organism>
<reference evidence="1 2" key="1">
    <citation type="submission" date="2020-10" db="EMBL/GenBank/DDBJ databases">
        <title>Sequencing the genomes of 1000 actinobacteria strains.</title>
        <authorList>
            <person name="Klenk H.-P."/>
        </authorList>
    </citation>
    <scope>NUCLEOTIDE SEQUENCE [LARGE SCALE GENOMIC DNA]</scope>
    <source>
        <strain evidence="1 2">DSM 43748</strain>
    </source>
</reference>
<name>A0ABR9KD84_9ACTN</name>
<comment type="caution">
    <text evidence="1">The sequence shown here is derived from an EMBL/GenBank/DDBJ whole genome shotgun (WGS) entry which is preliminary data.</text>
</comment>
<evidence type="ECO:0000313" key="1">
    <source>
        <dbReference type="EMBL" id="MBE1559770.1"/>
    </source>
</evidence>
<dbReference type="Proteomes" id="UP000661607">
    <property type="component" value="Unassembled WGS sequence"/>
</dbReference>
<sequence length="164" mass="18358">MDGVREMQNIESTLLDKAAEFELIDSIGVRELGRIREDRHLCVHPSLRSFGEVYEPRPEVARGHFAVALTTLLVHPPTQGGKLLSEFIEYTCDPLFVPTLPHIQAAFFDRVRTATRRTIAAVAAKHSLLELDPDSRLRRPSTPTAWPSCCPRSPSAIGNWFGLQ</sequence>
<accession>A0ABR9KD84</accession>
<keyword evidence="2" id="KW-1185">Reference proteome</keyword>
<evidence type="ECO:0000313" key="2">
    <source>
        <dbReference type="Proteomes" id="UP000661607"/>
    </source>
</evidence>
<dbReference type="RefSeq" id="WP_192774992.1">
    <property type="nucleotide sequence ID" value="NZ_BAAASY010000049.1"/>
</dbReference>
<gene>
    <name evidence="1" type="ORF">H4W81_002549</name>
</gene>
<protein>
    <submittedName>
        <fullName evidence="1">Uncharacterized protein</fullName>
    </submittedName>
</protein>
<proteinExistence type="predicted"/>